<dbReference type="AlphaFoldDB" id="A0A5C4LY69"/>
<dbReference type="InterPro" id="IPR002347">
    <property type="entry name" value="SDR_fam"/>
</dbReference>
<dbReference type="GO" id="GO:0016491">
    <property type="term" value="F:oxidoreductase activity"/>
    <property type="evidence" value="ECO:0007669"/>
    <property type="project" value="UniProtKB-KW"/>
</dbReference>
<comment type="similarity">
    <text evidence="1">Belongs to the short-chain dehydrogenases/reductases (SDR) family.</text>
</comment>
<name>A0A5C4LY69_9PSEU</name>
<evidence type="ECO:0000313" key="4">
    <source>
        <dbReference type="Proteomes" id="UP000305546"/>
    </source>
</evidence>
<comment type="caution">
    <text evidence="3">The sequence shown here is derived from an EMBL/GenBank/DDBJ whole genome shotgun (WGS) entry which is preliminary data.</text>
</comment>
<dbReference type="PRINTS" id="PR00081">
    <property type="entry name" value="GDHRDH"/>
</dbReference>
<protein>
    <submittedName>
        <fullName evidence="3">SDR family oxidoreductase</fullName>
    </submittedName>
</protein>
<keyword evidence="4" id="KW-1185">Reference proteome</keyword>
<keyword evidence="2" id="KW-0560">Oxidoreductase</keyword>
<dbReference type="PANTHER" id="PTHR43477:SF1">
    <property type="entry name" value="DIHYDROANTICAPSIN 7-DEHYDROGENASE"/>
    <property type="match status" value="1"/>
</dbReference>
<proteinExistence type="inferred from homology"/>
<dbReference type="Proteomes" id="UP000305546">
    <property type="component" value="Unassembled WGS sequence"/>
</dbReference>
<dbReference type="PANTHER" id="PTHR43477">
    <property type="entry name" value="DIHYDROANTICAPSIN 7-DEHYDROGENASE"/>
    <property type="match status" value="1"/>
</dbReference>
<dbReference type="EMBL" id="VDFW01000021">
    <property type="protein sequence ID" value="TNC23231.1"/>
    <property type="molecule type" value="Genomic_DNA"/>
</dbReference>
<sequence>MVTERVVIVGGTSGIGLATAQRLVDAGREVVITGRNQDKLDAALAQLGKSASGRTLDARDAEALRAFFAQVGPVDHVVVTVTGEPGAKPFTELTVSDLREGVDGKLLPHAVTAQAALQALGDNGSLTFVSAASAGAAMPATAALAAVNAGIEAMVPVLAVELAPRRVNAVSPGVVDTGWWDFLGDARDETFAQLASGTPAGRVGKPEDIASAITFLLDNTFTTGVVLRVDGGARLGSAA</sequence>
<dbReference type="Gene3D" id="3.40.50.720">
    <property type="entry name" value="NAD(P)-binding Rossmann-like Domain"/>
    <property type="match status" value="1"/>
</dbReference>
<dbReference type="InterPro" id="IPR036291">
    <property type="entry name" value="NAD(P)-bd_dom_sf"/>
</dbReference>
<organism evidence="3 4">
    <name type="scientific">Amycolatopsis alkalitolerans</name>
    <dbReference type="NCBI Taxonomy" id="2547244"/>
    <lineage>
        <taxon>Bacteria</taxon>
        <taxon>Bacillati</taxon>
        <taxon>Actinomycetota</taxon>
        <taxon>Actinomycetes</taxon>
        <taxon>Pseudonocardiales</taxon>
        <taxon>Pseudonocardiaceae</taxon>
        <taxon>Amycolatopsis</taxon>
    </lineage>
</organism>
<dbReference type="Pfam" id="PF13561">
    <property type="entry name" value="adh_short_C2"/>
    <property type="match status" value="1"/>
</dbReference>
<dbReference type="InterPro" id="IPR051122">
    <property type="entry name" value="SDR_DHRS6-like"/>
</dbReference>
<dbReference type="OrthoDB" id="9806974at2"/>
<accession>A0A5C4LY69</accession>
<evidence type="ECO:0000313" key="3">
    <source>
        <dbReference type="EMBL" id="TNC23231.1"/>
    </source>
</evidence>
<reference evidence="3 4" key="1">
    <citation type="submission" date="2019-06" db="EMBL/GenBank/DDBJ databases">
        <title>Amycolatopsis alkalitolerans sp. nov., isolated from Gastrodia elata Blume.</title>
        <authorList>
            <person name="Narsing Rao M.P."/>
            <person name="Li W.J."/>
        </authorList>
    </citation>
    <scope>NUCLEOTIDE SEQUENCE [LARGE SCALE GENOMIC DNA]</scope>
    <source>
        <strain evidence="3 4">SYSUP0005</strain>
    </source>
</reference>
<evidence type="ECO:0000256" key="1">
    <source>
        <dbReference type="ARBA" id="ARBA00006484"/>
    </source>
</evidence>
<evidence type="ECO:0000256" key="2">
    <source>
        <dbReference type="ARBA" id="ARBA00023002"/>
    </source>
</evidence>
<gene>
    <name evidence="3" type="ORF">FG385_22445</name>
</gene>
<dbReference type="SUPFAM" id="SSF51735">
    <property type="entry name" value="NAD(P)-binding Rossmann-fold domains"/>
    <property type="match status" value="1"/>
</dbReference>